<evidence type="ECO:0000313" key="5">
    <source>
        <dbReference type="VGNC" id="VGNC:86013"/>
    </source>
</evidence>
<feature type="region of interest" description="Disordered" evidence="1">
    <location>
        <begin position="289"/>
        <end position="316"/>
    </location>
</feature>
<dbReference type="GlyGen" id="A0A5G2QHF6">
    <property type="glycosylation" value="1 site"/>
</dbReference>
<reference evidence="4" key="1">
    <citation type="submission" date="2009-11" db="EMBL/GenBank/DDBJ databases">
        <authorList>
            <consortium name="Porcine genome sequencing project"/>
        </authorList>
    </citation>
    <scope>NUCLEOTIDE SEQUENCE [LARGE SCALE GENOMIC DNA]</scope>
    <source>
        <strain evidence="4">Duroc</strain>
    </source>
</reference>
<dbReference type="InterPro" id="IPR031499">
    <property type="entry name" value="DUF4689"/>
</dbReference>
<keyword evidence="4" id="KW-1185">Reference proteome</keyword>
<feature type="transmembrane region" description="Helical" evidence="2">
    <location>
        <begin position="232"/>
        <end position="251"/>
    </location>
</feature>
<dbReference type="PANTHER" id="PTHR36134:SF1">
    <property type="entry name" value="TRANSMEMBRANE PROTEIN C16ORF54"/>
    <property type="match status" value="1"/>
</dbReference>
<organism evidence="3 4">
    <name type="scientific">Sus scrofa</name>
    <name type="common">Pig</name>
    <dbReference type="NCBI Taxonomy" id="9823"/>
    <lineage>
        <taxon>Eukaryota</taxon>
        <taxon>Metazoa</taxon>
        <taxon>Chordata</taxon>
        <taxon>Craniata</taxon>
        <taxon>Vertebrata</taxon>
        <taxon>Euteleostomi</taxon>
        <taxon>Mammalia</taxon>
        <taxon>Eutheria</taxon>
        <taxon>Laurasiatheria</taxon>
        <taxon>Artiodactyla</taxon>
        <taxon>Suina</taxon>
        <taxon>Suidae</taxon>
        <taxon>Sus</taxon>
    </lineage>
</organism>
<keyword evidence="2" id="KW-0472">Membrane</keyword>
<dbReference type="PANTHER" id="PTHR36134">
    <property type="entry name" value="TRANSMEMBRANE PROTEIN C16ORF54"/>
    <property type="match status" value="1"/>
</dbReference>
<sequence length="316" mass="34327">MPPTPEQPSGPMEEPLALAASSWPPLPCGPCVPIMLVLAALAAVFLLTTAVLAERLFRRSLRPDPGTLAPTLVWRPGGELWIEPTGTPRERSEDWYGSSVPLLMDRAPDPPTLGGTLEARATAPPAPNSPRNSLVPQTPPQAPARSTFWRPQVWEERPGGSGQEALIPSGASSLGSPWRRSQLSGGVKAGPAWVFDPQGLEDWPPEASETSESPSPHLRASPPQARMPLPGCLLWGFQFLWIWAWAAWVWMEPVLQRSLEWPLLSCQGLRHRELDLGPALGLKLPKSHSELRTQGTRQAGNSTSTLLQQAPKMPAL</sequence>
<dbReference type="STRING" id="9823.ENSSSCP00000064223"/>
<dbReference type="VGNC" id="VGNC:86013">
    <property type="gene designation" value="C3H16orf54"/>
</dbReference>
<dbReference type="ExpressionAtlas" id="A0A5G2QHF6">
    <property type="expression patterns" value="baseline and differential"/>
</dbReference>
<evidence type="ECO:0000256" key="2">
    <source>
        <dbReference type="SAM" id="Phobius"/>
    </source>
</evidence>
<keyword evidence="2" id="KW-0812">Transmembrane</keyword>
<dbReference type="Proteomes" id="UP000008227">
    <property type="component" value="Chromosome 3"/>
</dbReference>
<protein>
    <submittedName>
        <fullName evidence="3">Chromosome 3 C16orf54 homolog</fullName>
    </submittedName>
</protein>
<dbReference type="Bgee" id="ENSSSCG00000029752">
    <property type="expression patterns" value="Expressed in blood and 30 other cell types or tissues"/>
</dbReference>
<accession>A0A5G2QHF6</accession>
<evidence type="ECO:0000313" key="3">
    <source>
        <dbReference type="Ensembl" id="ENSSSCP00000064223.1"/>
    </source>
</evidence>
<name>A0A5G2QHF6_PIG</name>
<reference evidence="3" key="4">
    <citation type="submission" date="2025-09" db="UniProtKB">
        <authorList>
            <consortium name="Ensembl"/>
        </authorList>
    </citation>
    <scope>IDENTIFICATION</scope>
</reference>
<evidence type="ECO:0000256" key="1">
    <source>
        <dbReference type="SAM" id="MobiDB-lite"/>
    </source>
</evidence>
<keyword evidence="2" id="KW-1133">Transmembrane helix</keyword>
<reference evidence="3" key="2">
    <citation type="journal article" date="2020" name="Gigascience">
        <title>An improved pig reference genome sequence to enable pig genetics and genomics research.</title>
        <authorList>
            <person name="Warr A."/>
            <person name="Affara N."/>
            <person name="Aken B."/>
            <person name="Beiki H."/>
            <person name="Bickhart D.M."/>
            <person name="Billis K."/>
            <person name="Chow W."/>
            <person name="Eory L."/>
            <person name="Finlayson H.A."/>
            <person name="Flicek P."/>
            <person name="Giron C.G."/>
            <person name="Griffin D.K."/>
            <person name="Hall R."/>
            <person name="Hannum G."/>
            <person name="Hourlier T."/>
            <person name="Howe K."/>
            <person name="Hume D.A."/>
            <person name="Izuogu O."/>
            <person name="Kim K."/>
            <person name="Koren S."/>
            <person name="Liu H."/>
            <person name="Manchanda N."/>
            <person name="Martin F.J."/>
            <person name="Nonneman D.J."/>
            <person name="O'Connor R.E."/>
            <person name="Phillippy A.M."/>
            <person name="Rohrer G.A."/>
            <person name="Rosen B.D."/>
            <person name="Rund L.A."/>
            <person name="Sargent C.A."/>
            <person name="Schook L.B."/>
            <person name="Schroeder S.G."/>
            <person name="Schwartz A.S."/>
            <person name="Skinner B.M."/>
            <person name="Talbot R."/>
            <person name="Tseng E."/>
            <person name="Tuggle C.K."/>
            <person name="Watson M."/>
            <person name="Smith T.P.L."/>
            <person name="Archibald A.L."/>
        </authorList>
    </citation>
    <scope>NUCLEOTIDE SEQUENCE [LARGE SCALE GENOMIC DNA]</scope>
    <source>
        <strain evidence="3">Duroc</strain>
    </source>
</reference>
<dbReference type="AlphaFoldDB" id="A0A5G2QHF6"/>
<feature type="transmembrane region" description="Helical" evidence="2">
    <location>
        <begin position="32"/>
        <end position="53"/>
    </location>
</feature>
<gene>
    <name evidence="3 5" type="primary">C3H16orf54</name>
</gene>
<reference evidence="3" key="3">
    <citation type="submission" date="2025-08" db="UniProtKB">
        <authorList>
            <consortium name="Ensembl"/>
        </authorList>
    </citation>
    <scope>IDENTIFICATION</scope>
</reference>
<feature type="region of interest" description="Disordered" evidence="1">
    <location>
        <begin position="106"/>
        <end position="222"/>
    </location>
</feature>
<dbReference type="GeneTree" id="ENSGT00390000014957"/>
<evidence type="ECO:0000313" key="4">
    <source>
        <dbReference type="Proteomes" id="UP000008227"/>
    </source>
</evidence>
<dbReference type="Ensembl" id="ENSSSCT00000083144.1">
    <property type="protein sequence ID" value="ENSSSCP00000064223.1"/>
    <property type="gene ID" value="ENSSSCG00000029752.3"/>
</dbReference>
<feature type="compositionally biased region" description="Low complexity" evidence="1">
    <location>
        <begin position="205"/>
        <end position="216"/>
    </location>
</feature>
<dbReference type="Pfam" id="PF15755">
    <property type="entry name" value="DUF4689"/>
    <property type="match status" value="1"/>
</dbReference>
<dbReference type="InParanoid" id="A0A5G2QHF6"/>
<feature type="compositionally biased region" description="Polar residues" evidence="1">
    <location>
        <begin position="292"/>
        <end position="308"/>
    </location>
</feature>
<proteinExistence type="predicted"/>
<dbReference type="FunCoup" id="A0A5G2QHF6">
    <property type="interactions" value="135"/>
</dbReference>
<feature type="compositionally biased region" description="Polar residues" evidence="1">
    <location>
        <begin position="170"/>
        <end position="184"/>
    </location>
</feature>